<keyword evidence="1" id="KW-0812">Transmembrane</keyword>
<dbReference type="Proteomes" id="UP000198889">
    <property type="component" value="Unassembled WGS sequence"/>
</dbReference>
<accession>A0A1G4PSS0</accession>
<proteinExistence type="predicted"/>
<protein>
    <submittedName>
        <fullName evidence="2">Uncharacterized protein</fullName>
    </submittedName>
</protein>
<keyword evidence="1" id="KW-0472">Membrane</keyword>
<dbReference type="AlphaFoldDB" id="A0A1G4PSS0"/>
<keyword evidence="3" id="KW-1185">Reference proteome</keyword>
<keyword evidence="1" id="KW-1133">Transmembrane helix</keyword>
<evidence type="ECO:0000313" key="3">
    <source>
        <dbReference type="Proteomes" id="UP000198889"/>
    </source>
</evidence>
<dbReference type="EMBL" id="FMTP01000001">
    <property type="protein sequence ID" value="SCW35069.1"/>
    <property type="molecule type" value="Genomic_DNA"/>
</dbReference>
<reference evidence="3" key="1">
    <citation type="submission" date="2016-10" db="EMBL/GenBank/DDBJ databases">
        <authorList>
            <person name="Varghese N."/>
            <person name="Submissions S."/>
        </authorList>
    </citation>
    <scope>NUCLEOTIDE SEQUENCE [LARGE SCALE GENOMIC DNA]</scope>
    <source>
        <strain evidence="3">CGMCC 1.1761</strain>
    </source>
</reference>
<gene>
    <name evidence="2" type="ORF">SAMN05660859_0738</name>
</gene>
<organism evidence="2 3">
    <name type="scientific">Ancylobacter rudongensis</name>
    <dbReference type="NCBI Taxonomy" id="177413"/>
    <lineage>
        <taxon>Bacteria</taxon>
        <taxon>Pseudomonadati</taxon>
        <taxon>Pseudomonadota</taxon>
        <taxon>Alphaproteobacteria</taxon>
        <taxon>Hyphomicrobiales</taxon>
        <taxon>Xanthobacteraceae</taxon>
        <taxon>Ancylobacter</taxon>
    </lineage>
</organism>
<evidence type="ECO:0000313" key="2">
    <source>
        <dbReference type="EMBL" id="SCW35069.1"/>
    </source>
</evidence>
<evidence type="ECO:0000256" key="1">
    <source>
        <dbReference type="SAM" id="Phobius"/>
    </source>
</evidence>
<dbReference type="RefSeq" id="WP_280138024.1">
    <property type="nucleotide sequence ID" value="NZ_FMTP01000001.1"/>
</dbReference>
<feature type="transmembrane region" description="Helical" evidence="1">
    <location>
        <begin position="6"/>
        <end position="26"/>
    </location>
</feature>
<sequence>MPTETLFFVAATVIAFSGFAATLAYVEATTKMVRRKNHPIPGE</sequence>
<name>A0A1G4PSS0_9HYPH</name>